<accession>K1VFV7</accession>
<feature type="compositionally biased region" description="Basic and acidic residues" evidence="1">
    <location>
        <begin position="246"/>
        <end position="286"/>
    </location>
</feature>
<name>K1VFV7_TRIAC</name>
<sequence>MSVTVPAILLQSPFWRTKRVETLASFATGQPISGSMLDVILEEAGWLATRTKGYAAQALYEREDAAKHRSELADAAAKLHAQIEGVVVAQKRAKEEEKARARKAREEEWAKVLKAREEAMEKAIRARKAQEEQKQQARNAKQEEMMEARRAERERARKAQEDERRAQKLKAAEERVRRAMAWEIEAHKQLHGGGKKRNLSWLDDLDGSTRADDDDASAASRAERIPTASTRRSTEKEYSFGQMCELMERMDRESRERQAKNDAETKRQKEQRDEVASPKAKGDRITIAKVATTQSVPNSATKSSKTVLTPTKTTPVTKRSTPSLIADAKASVPSSKGQAELPWITTPSSSSSQAEAGPSTAASRTSDRSRPYNPLMDPYPVAGVIPPRPSSSTSVQPVASSSRTSKPTATVPSDPTPPSPHTSAADLKDSIVKAEETLTEHIESLRESVTAQSIEHDDMRRAIGRVEAKRKAERAERDRKAGELGLSVGKLENRVCSLEFKDYYCADEWEWNHKQGVLAVKRQKVADRIEQNGREITIFEVQAAFKVEDMERKSSTQDERTKACGSVVAQFAQRTDALEAGLKDIMATLEKRGMAVPQGTNVKRQRTA</sequence>
<proteinExistence type="predicted"/>
<dbReference type="STRING" id="1220162.K1VFV7"/>
<organism evidence="2 3">
    <name type="scientific">Trichosporon asahii var. asahii (strain CBS 8904)</name>
    <name type="common">Yeast</name>
    <dbReference type="NCBI Taxonomy" id="1220162"/>
    <lineage>
        <taxon>Eukaryota</taxon>
        <taxon>Fungi</taxon>
        <taxon>Dikarya</taxon>
        <taxon>Basidiomycota</taxon>
        <taxon>Agaricomycotina</taxon>
        <taxon>Tremellomycetes</taxon>
        <taxon>Trichosporonales</taxon>
        <taxon>Trichosporonaceae</taxon>
        <taxon>Trichosporon</taxon>
    </lineage>
</organism>
<dbReference type="EMBL" id="AMBO01000271">
    <property type="protein sequence ID" value="EKD02980.1"/>
    <property type="molecule type" value="Genomic_DNA"/>
</dbReference>
<feature type="region of interest" description="Disordered" evidence="1">
    <location>
        <begin position="190"/>
        <end position="432"/>
    </location>
</feature>
<reference evidence="2 3" key="1">
    <citation type="journal article" date="2012" name="Eukaryot. Cell">
        <title>Genome sequence of the Trichosporon asahii environmental strain CBS 8904.</title>
        <authorList>
            <person name="Yang R.Y."/>
            <person name="Li H.T."/>
            <person name="Zhu H."/>
            <person name="Zhou G.P."/>
            <person name="Wang M."/>
            <person name="Wang L."/>
        </authorList>
    </citation>
    <scope>NUCLEOTIDE SEQUENCE [LARGE SCALE GENOMIC DNA]</scope>
    <source>
        <strain evidence="2 3">CBS 8904</strain>
    </source>
</reference>
<dbReference type="Proteomes" id="UP000006757">
    <property type="component" value="Unassembled WGS sequence"/>
</dbReference>
<feature type="compositionally biased region" description="Low complexity" evidence="1">
    <location>
        <begin position="301"/>
        <end position="323"/>
    </location>
</feature>
<evidence type="ECO:0000313" key="3">
    <source>
        <dbReference type="Proteomes" id="UP000006757"/>
    </source>
</evidence>
<feature type="compositionally biased region" description="Low complexity" evidence="1">
    <location>
        <begin position="390"/>
        <end position="413"/>
    </location>
</feature>
<comment type="caution">
    <text evidence="2">The sequence shown here is derived from an EMBL/GenBank/DDBJ whole genome shotgun (WGS) entry which is preliminary data.</text>
</comment>
<keyword evidence="3" id="KW-1185">Reference proteome</keyword>
<feature type="region of interest" description="Disordered" evidence="1">
    <location>
        <begin position="123"/>
        <end position="172"/>
    </location>
</feature>
<evidence type="ECO:0000313" key="2">
    <source>
        <dbReference type="EMBL" id="EKD02980.1"/>
    </source>
</evidence>
<gene>
    <name evidence="2" type="ORF">A1Q2_02697</name>
</gene>
<dbReference type="AlphaFoldDB" id="K1VFV7"/>
<protein>
    <submittedName>
        <fullName evidence="2">Uncharacterized protein</fullName>
    </submittedName>
</protein>
<evidence type="ECO:0000256" key="1">
    <source>
        <dbReference type="SAM" id="MobiDB-lite"/>
    </source>
</evidence>
<dbReference type="HOGENOM" id="CLU_031319_0_0_1"/>
<dbReference type="InParanoid" id="K1VFV7"/>
<feature type="compositionally biased region" description="Polar residues" evidence="1">
    <location>
        <begin position="291"/>
        <end position="300"/>
    </location>
</feature>